<sequence>MQTLVIIDAQNEFSDEGQRPVPEFSMALDAIKKRIEKARYNQSPIAWVRHFNKLNESPAFIPGTWGSDFLTGLGPDAGSNLEKEFHKEVYGAFTGSDLGEWLKEIGCDEILLTGFYTHGCVSTTAREGIMRDYIVRIDPNATGTIAIENDYLGSITAADSKLSSDILDLICKLTYK</sequence>
<dbReference type="InterPro" id="IPR036380">
    <property type="entry name" value="Isochorismatase-like_sf"/>
</dbReference>
<evidence type="ECO:0000259" key="2">
    <source>
        <dbReference type="Pfam" id="PF00857"/>
    </source>
</evidence>
<comment type="caution">
    <text evidence="3">The sequence shown here is derived from an EMBL/GenBank/DDBJ whole genome shotgun (WGS) entry which is preliminary data.</text>
</comment>
<dbReference type="InterPro" id="IPR050272">
    <property type="entry name" value="Isochorismatase-like_hydrls"/>
</dbReference>
<dbReference type="SUPFAM" id="SSF52499">
    <property type="entry name" value="Isochorismatase-like hydrolases"/>
    <property type="match status" value="1"/>
</dbReference>
<protein>
    <submittedName>
        <fullName evidence="3">Cysteine hydrolase family protein</fullName>
    </submittedName>
</protein>
<dbReference type="GO" id="GO:0016787">
    <property type="term" value="F:hydrolase activity"/>
    <property type="evidence" value="ECO:0007669"/>
    <property type="project" value="UniProtKB-KW"/>
</dbReference>
<dbReference type="EMBL" id="JBHUON010000014">
    <property type="protein sequence ID" value="MFD2865452.1"/>
    <property type="molecule type" value="Genomic_DNA"/>
</dbReference>
<evidence type="ECO:0000313" key="4">
    <source>
        <dbReference type="Proteomes" id="UP001597601"/>
    </source>
</evidence>
<dbReference type="PANTHER" id="PTHR43540">
    <property type="entry name" value="PEROXYUREIDOACRYLATE/UREIDOACRYLATE AMIDOHYDROLASE-RELATED"/>
    <property type="match status" value="1"/>
</dbReference>
<proteinExistence type="predicted"/>
<name>A0ABW5XQZ2_9SPHI</name>
<dbReference type="RefSeq" id="WP_377127803.1">
    <property type="nucleotide sequence ID" value="NZ_JBHUHN010000001.1"/>
</dbReference>
<organism evidence="3 4">
    <name type="scientific">Mucilaginibacter antarcticus</name>
    <dbReference type="NCBI Taxonomy" id="1855725"/>
    <lineage>
        <taxon>Bacteria</taxon>
        <taxon>Pseudomonadati</taxon>
        <taxon>Bacteroidota</taxon>
        <taxon>Sphingobacteriia</taxon>
        <taxon>Sphingobacteriales</taxon>
        <taxon>Sphingobacteriaceae</taxon>
        <taxon>Mucilaginibacter</taxon>
    </lineage>
</organism>
<reference evidence="4" key="1">
    <citation type="journal article" date="2019" name="Int. J. Syst. Evol. Microbiol.">
        <title>The Global Catalogue of Microorganisms (GCM) 10K type strain sequencing project: providing services to taxonomists for standard genome sequencing and annotation.</title>
        <authorList>
            <consortium name="The Broad Institute Genomics Platform"/>
            <consortium name="The Broad Institute Genome Sequencing Center for Infectious Disease"/>
            <person name="Wu L."/>
            <person name="Ma J."/>
        </authorList>
    </citation>
    <scope>NUCLEOTIDE SEQUENCE [LARGE SCALE GENOMIC DNA]</scope>
    <source>
        <strain evidence="4">KCTC 52232</strain>
    </source>
</reference>
<keyword evidence="1 3" id="KW-0378">Hydrolase</keyword>
<gene>
    <name evidence="3" type="ORF">ACFSYC_12195</name>
</gene>
<keyword evidence="4" id="KW-1185">Reference proteome</keyword>
<dbReference type="Proteomes" id="UP001597601">
    <property type="component" value="Unassembled WGS sequence"/>
</dbReference>
<dbReference type="Pfam" id="PF00857">
    <property type="entry name" value="Isochorismatase"/>
    <property type="match status" value="1"/>
</dbReference>
<evidence type="ECO:0000313" key="3">
    <source>
        <dbReference type="EMBL" id="MFD2865452.1"/>
    </source>
</evidence>
<feature type="domain" description="Isochorismatase-like" evidence="2">
    <location>
        <begin position="3"/>
        <end position="149"/>
    </location>
</feature>
<dbReference type="CDD" id="cd00431">
    <property type="entry name" value="cysteine_hydrolases"/>
    <property type="match status" value="1"/>
</dbReference>
<accession>A0ABW5XQZ2</accession>
<dbReference type="Gene3D" id="3.40.50.850">
    <property type="entry name" value="Isochorismatase-like"/>
    <property type="match status" value="1"/>
</dbReference>
<evidence type="ECO:0000256" key="1">
    <source>
        <dbReference type="ARBA" id="ARBA00022801"/>
    </source>
</evidence>
<dbReference type="InterPro" id="IPR000868">
    <property type="entry name" value="Isochorismatase-like_dom"/>
</dbReference>